<sequence length="83" mass="9376">MPVTYTCANMQKMDEKYVDSNVKNPHESGNYVDFFYSPRLETGNKVVSQSEPWDLFLQQSYIQAGGECCTSLGDRLLIGMIGK</sequence>
<gene>
    <name evidence="1" type="ORF">DC345_02435</name>
</gene>
<dbReference type="EMBL" id="QEVW01000002">
    <property type="protein sequence ID" value="RAW19018.1"/>
    <property type="molecule type" value="Genomic_DNA"/>
</dbReference>
<organism evidence="1 2">
    <name type="scientific">Paenibacillus taichungensis</name>
    <dbReference type="NCBI Taxonomy" id="484184"/>
    <lineage>
        <taxon>Bacteria</taxon>
        <taxon>Bacillati</taxon>
        <taxon>Bacillota</taxon>
        <taxon>Bacilli</taxon>
        <taxon>Bacillales</taxon>
        <taxon>Paenibacillaceae</taxon>
        <taxon>Paenibacillus</taxon>
    </lineage>
</organism>
<comment type="caution">
    <text evidence="1">The sequence shown here is derived from an EMBL/GenBank/DDBJ whole genome shotgun (WGS) entry which is preliminary data.</text>
</comment>
<dbReference type="AlphaFoldDB" id="A0A329R7E1"/>
<dbReference type="Proteomes" id="UP000250642">
    <property type="component" value="Unassembled WGS sequence"/>
</dbReference>
<evidence type="ECO:0000313" key="1">
    <source>
        <dbReference type="EMBL" id="RAW19018.1"/>
    </source>
</evidence>
<accession>A0A329R7E1</accession>
<evidence type="ECO:0000313" key="2">
    <source>
        <dbReference type="Proteomes" id="UP000250642"/>
    </source>
</evidence>
<proteinExistence type="predicted"/>
<protein>
    <submittedName>
        <fullName evidence="1">Uncharacterized protein</fullName>
    </submittedName>
</protein>
<reference evidence="1 2" key="1">
    <citation type="submission" date="2018-04" db="EMBL/GenBank/DDBJ databases">
        <title>Paenibacillus taichungensis Genome sequencing and assembly.</title>
        <authorList>
            <person name="Xu J."/>
            <person name="Rensing C."/>
            <person name="Mazhar H.S."/>
        </authorList>
    </citation>
    <scope>NUCLEOTIDE SEQUENCE [LARGE SCALE GENOMIC DNA]</scope>
    <source>
        <strain evidence="1 2">NC1</strain>
    </source>
</reference>
<name>A0A329R7E1_9BACL</name>